<evidence type="ECO:0000256" key="4">
    <source>
        <dbReference type="ARBA" id="ARBA00023242"/>
    </source>
</evidence>
<evidence type="ECO:0000256" key="5">
    <source>
        <dbReference type="ARBA" id="ARBA00061274"/>
    </source>
</evidence>
<sequence>MSARGMGDDLFYDRGTIKPTTEQLNEMVRLARLEQEEKEIIPEKTLNNKLVYPYHYAPQSHAVQNGIEGLAPDGLSVLAKLAQISDGKASASVWEQIQPRYPRGSKSLRIGYPTKVQKKNGTLQIGDFAVAKVHGKTKNCFRLYIIKVISLYSKYCIKQFERHQPYLKWRKTSQSSNRQNYNTKTIASKTSQPAPREQSLAGSIPYLWLPRPREDYNFLNRSMYSNHWWLGCDLGVEEEDIKISILEPCGPTETLRKRMNGHCHDTKIKNPEKPVSAHASTHNLNFEDCYTVKVLKSLHKTQYIKEMMYACGDAMLPHVDSALLVESVVHSQLQLIILRASEGARRRNSDIITQEDILFLMRKNKLKVHRLLRYLGVTQLDLNNINFHSMYPKFTTEDCARHEDHIPIKRRKKLALEFFESIDICGELLYLDKQPFDFVKHERRARAELMSRVLSEEEYSIFSSAQRSSFGLAKNTGYAPKRFNDWLRLKWEDKESPKLAVGVTDLLGYLAHETVCEIVDLALLVRQDRTGEPWKPCSQNMAENLATEVFPITTSEIREGLRRFWCPVFALNPSKIKILACE</sequence>
<name>A0A7R9H252_TIMCR</name>
<dbReference type="InterPro" id="IPR003195">
    <property type="entry name" value="TFIID_TAF13"/>
</dbReference>
<feature type="region of interest" description="Disordered" evidence="6">
    <location>
        <begin position="171"/>
        <end position="198"/>
    </location>
</feature>
<dbReference type="EMBL" id="OC318758">
    <property type="protein sequence ID" value="CAD7403135.1"/>
    <property type="molecule type" value="Genomic_DNA"/>
</dbReference>
<keyword evidence="2" id="KW-0805">Transcription regulation</keyword>
<dbReference type="CDD" id="cd07978">
    <property type="entry name" value="HFD_TAF13"/>
    <property type="match status" value="1"/>
</dbReference>
<evidence type="ECO:0000313" key="7">
    <source>
        <dbReference type="EMBL" id="CAD7403135.1"/>
    </source>
</evidence>
<dbReference type="GO" id="GO:0046982">
    <property type="term" value="F:protein heterodimerization activity"/>
    <property type="evidence" value="ECO:0007669"/>
    <property type="project" value="InterPro"/>
</dbReference>
<dbReference type="PANTHER" id="PTHR11380:SF16">
    <property type="entry name" value="TRANSCRIPTION INITIATION PROTEIN SPT3 HOMOLOG"/>
    <property type="match status" value="1"/>
</dbReference>
<keyword evidence="4" id="KW-0539">Nucleus</keyword>
<evidence type="ECO:0000256" key="6">
    <source>
        <dbReference type="SAM" id="MobiDB-lite"/>
    </source>
</evidence>
<comment type="similarity">
    <text evidence="5">Belongs to the SPT3 family.</text>
</comment>
<dbReference type="SUPFAM" id="SSF47113">
    <property type="entry name" value="Histone-fold"/>
    <property type="match status" value="1"/>
</dbReference>
<evidence type="ECO:0000256" key="2">
    <source>
        <dbReference type="ARBA" id="ARBA00023015"/>
    </source>
</evidence>
<evidence type="ECO:0000256" key="3">
    <source>
        <dbReference type="ARBA" id="ARBA00023163"/>
    </source>
</evidence>
<protein>
    <submittedName>
        <fullName evidence="7">Uncharacterized protein</fullName>
    </submittedName>
</protein>
<keyword evidence="3" id="KW-0804">Transcription</keyword>
<organism evidence="7">
    <name type="scientific">Timema cristinae</name>
    <name type="common">Walking stick</name>
    <dbReference type="NCBI Taxonomy" id="61476"/>
    <lineage>
        <taxon>Eukaryota</taxon>
        <taxon>Metazoa</taxon>
        <taxon>Ecdysozoa</taxon>
        <taxon>Arthropoda</taxon>
        <taxon>Hexapoda</taxon>
        <taxon>Insecta</taxon>
        <taxon>Pterygota</taxon>
        <taxon>Neoptera</taxon>
        <taxon>Polyneoptera</taxon>
        <taxon>Phasmatodea</taxon>
        <taxon>Timematodea</taxon>
        <taxon>Timematoidea</taxon>
        <taxon>Timematidae</taxon>
        <taxon>Timema</taxon>
    </lineage>
</organism>
<evidence type="ECO:0000256" key="1">
    <source>
        <dbReference type="ARBA" id="ARBA00004123"/>
    </source>
</evidence>
<dbReference type="Pfam" id="PF02269">
    <property type="entry name" value="TFIID-18kDa"/>
    <property type="match status" value="1"/>
</dbReference>
<gene>
    <name evidence="7" type="ORF">TCEB3V08_LOCUS6835</name>
</gene>
<dbReference type="InterPro" id="IPR009072">
    <property type="entry name" value="Histone-fold"/>
</dbReference>
<feature type="compositionally biased region" description="Polar residues" evidence="6">
    <location>
        <begin position="172"/>
        <end position="193"/>
    </location>
</feature>
<accession>A0A7R9H252</accession>
<dbReference type="GO" id="GO:0006366">
    <property type="term" value="P:transcription by RNA polymerase II"/>
    <property type="evidence" value="ECO:0007669"/>
    <property type="project" value="InterPro"/>
</dbReference>
<dbReference type="GO" id="GO:0003713">
    <property type="term" value="F:transcription coactivator activity"/>
    <property type="evidence" value="ECO:0007669"/>
    <property type="project" value="TreeGrafter"/>
</dbReference>
<comment type="subcellular location">
    <subcellularLocation>
        <location evidence="1">Nucleus</location>
    </subcellularLocation>
</comment>
<dbReference type="PANTHER" id="PTHR11380">
    <property type="entry name" value="TRANSCRIPTION INITIATION FACTOR TFIID/SUPT3-RELATED"/>
    <property type="match status" value="1"/>
</dbReference>
<dbReference type="AlphaFoldDB" id="A0A7R9H252"/>
<reference evidence="7" key="1">
    <citation type="submission" date="2020-11" db="EMBL/GenBank/DDBJ databases">
        <authorList>
            <person name="Tran Van P."/>
        </authorList>
    </citation>
    <scope>NUCLEOTIDE SEQUENCE</scope>
</reference>
<proteinExistence type="inferred from homology"/>
<dbReference type="GO" id="GO:0005634">
    <property type="term" value="C:nucleus"/>
    <property type="evidence" value="ECO:0007669"/>
    <property type="project" value="UniProtKB-SubCell"/>
</dbReference>